<comment type="subunit">
    <text evidence="9">Part of a complex composed of FtsB, FtsL and FtsQ.</text>
</comment>
<accession>A0A2S9H5I5</accession>
<proteinExistence type="inferred from homology"/>
<dbReference type="EMBL" id="PUGF01000001">
    <property type="protein sequence ID" value="PRC95201.1"/>
    <property type="molecule type" value="Genomic_DNA"/>
</dbReference>
<evidence type="ECO:0000256" key="1">
    <source>
        <dbReference type="ARBA" id="ARBA00004370"/>
    </source>
</evidence>
<comment type="function">
    <text evidence="9">Essential cell division protein. May link together the upstream cell division proteins, which are predominantly cytoplasmic, with the downstream cell division proteins, which are predominantly periplasmic. May control correct divisome assembly.</text>
</comment>
<dbReference type="HAMAP" id="MF_00911">
    <property type="entry name" value="FtsQ_subfam"/>
    <property type="match status" value="1"/>
</dbReference>
<evidence type="ECO:0000256" key="6">
    <source>
        <dbReference type="ARBA" id="ARBA00022989"/>
    </source>
</evidence>
<dbReference type="GO" id="GO:0005886">
    <property type="term" value="C:plasma membrane"/>
    <property type="evidence" value="ECO:0007669"/>
    <property type="project" value="UniProtKB-SubCell"/>
</dbReference>
<feature type="transmembrane region" description="Helical" evidence="9">
    <location>
        <begin position="12"/>
        <end position="32"/>
    </location>
</feature>
<feature type="domain" description="POTRA" evidence="10">
    <location>
        <begin position="37"/>
        <end position="110"/>
    </location>
</feature>
<keyword evidence="2 9" id="KW-1003">Cell membrane</keyword>
<dbReference type="GO" id="GO:0032153">
    <property type="term" value="C:cell division site"/>
    <property type="evidence" value="ECO:0007669"/>
    <property type="project" value="UniProtKB-UniRule"/>
</dbReference>
<keyword evidence="7 9" id="KW-0472">Membrane</keyword>
<comment type="caution">
    <text evidence="11">The sequence shown here is derived from an EMBL/GenBank/DDBJ whole genome shotgun (WGS) entry which is preliminary data.</text>
</comment>
<dbReference type="PANTHER" id="PTHR35851">
    <property type="entry name" value="CELL DIVISION PROTEIN FTSQ"/>
    <property type="match status" value="1"/>
</dbReference>
<evidence type="ECO:0000256" key="7">
    <source>
        <dbReference type="ARBA" id="ARBA00023136"/>
    </source>
</evidence>
<keyword evidence="5 9" id="KW-0812">Transmembrane</keyword>
<dbReference type="Pfam" id="PF03799">
    <property type="entry name" value="FtsQ_DivIB_C"/>
    <property type="match status" value="1"/>
</dbReference>
<dbReference type="Gene3D" id="3.40.50.11690">
    <property type="entry name" value="Cell division protein FtsQ/DivIB"/>
    <property type="match status" value="1"/>
</dbReference>
<dbReference type="GO" id="GO:0090529">
    <property type="term" value="P:cell septum assembly"/>
    <property type="evidence" value="ECO:0007669"/>
    <property type="project" value="InterPro"/>
</dbReference>
<name>A0A2S9H5I5_9BURK</name>
<dbReference type="InterPro" id="IPR045335">
    <property type="entry name" value="FtsQ_C_sf"/>
</dbReference>
<sequence length="257" mass="29128">MWQDIKLLNATANVLFGACALLLLLSGIWVVMHRPMFTLNVIQVEGQDNTVLKHVNSEIIRSTALPRIKGNFFTTNLDTVRSSFEQVPWVRKASVRREWPDKLIVTLEEHMPLGTWGEDGQLLSVKGEIFTANLAEAEEDTKLLEFSGPVGSEKDVLAHYLEFKEWFKAIELTPLAVAYSKRYAWLIKLDNGVAVQLGREENSAVLKERVSRLLHVYPELTNRLQGKIESVDLRYPNGFALKNLGQELSVVGKKKKQ</sequence>
<gene>
    <name evidence="9" type="primary">ftsQ</name>
    <name evidence="11" type="ORF">S2091_0396</name>
</gene>
<comment type="similarity">
    <text evidence="9">Belongs to the FtsQ/DivIB family. FtsQ subfamily.</text>
</comment>
<protein>
    <recommendedName>
        <fullName evidence="9">Cell division protein FtsQ</fullName>
    </recommendedName>
</protein>
<dbReference type="Gene3D" id="3.10.20.310">
    <property type="entry name" value="membrane protein fhac"/>
    <property type="match status" value="1"/>
</dbReference>
<evidence type="ECO:0000256" key="3">
    <source>
        <dbReference type="ARBA" id="ARBA00022519"/>
    </source>
</evidence>
<dbReference type="InterPro" id="IPR005548">
    <property type="entry name" value="Cell_div_FtsQ/DivIB_C"/>
</dbReference>
<dbReference type="GO" id="GO:0043093">
    <property type="term" value="P:FtsZ-dependent cytokinesis"/>
    <property type="evidence" value="ECO:0007669"/>
    <property type="project" value="UniProtKB-UniRule"/>
</dbReference>
<keyword evidence="12" id="KW-1185">Reference proteome</keyword>
<evidence type="ECO:0000259" key="10">
    <source>
        <dbReference type="PROSITE" id="PS51779"/>
    </source>
</evidence>
<reference evidence="11 12" key="1">
    <citation type="submission" date="2018-02" db="EMBL/GenBank/DDBJ databases">
        <title>Solimicrobium silvestre gen. nov., sp. nov., isolated from alpine forest soil.</title>
        <authorList>
            <person name="Margesin R."/>
            <person name="Albuquerque L."/>
            <person name="Zhang D.-C."/>
            <person name="Froufe H.J.C."/>
            <person name="Severino R."/>
            <person name="Roxo I."/>
            <person name="Egas C."/>
            <person name="Da Costa M.S."/>
        </authorList>
    </citation>
    <scope>NUCLEOTIDE SEQUENCE [LARGE SCALE GENOMIC DNA]</scope>
    <source>
        <strain evidence="11 12">S20-91</strain>
    </source>
</reference>
<keyword evidence="4 9" id="KW-0132">Cell division</keyword>
<evidence type="ECO:0000256" key="5">
    <source>
        <dbReference type="ARBA" id="ARBA00022692"/>
    </source>
</evidence>
<evidence type="ECO:0000256" key="2">
    <source>
        <dbReference type="ARBA" id="ARBA00022475"/>
    </source>
</evidence>
<dbReference type="OrthoDB" id="9790370at2"/>
<evidence type="ECO:0000256" key="4">
    <source>
        <dbReference type="ARBA" id="ARBA00022618"/>
    </source>
</evidence>
<organism evidence="11 12">
    <name type="scientific">Solimicrobium silvestre</name>
    <dbReference type="NCBI Taxonomy" id="2099400"/>
    <lineage>
        <taxon>Bacteria</taxon>
        <taxon>Pseudomonadati</taxon>
        <taxon>Pseudomonadota</taxon>
        <taxon>Betaproteobacteria</taxon>
        <taxon>Burkholderiales</taxon>
        <taxon>Oxalobacteraceae</taxon>
        <taxon>Solimicrobium</taxon>
    </lineage>
</organism>
<dbReference type="RefSeq" id="WP_105530078.1">
    <property type="nucleotide sequence ID" value="NZ_PUGF01000001.1"/>
</dbReference>
<dbReference type="PROSITE" id="PS51779">
    <property type="entry name" value="POTRA"/>
    <property type="match status" value="1"/>
</dbReference>
<dbReference type="PROSITE" id="PS51257">
    <property type="entry name" value="PROKAR_LIPOPROTEIN"/>
    <property type="match status" value="1"/>
</dbReference>
<comment type="subcellular location">
    <subcellularLocation>
        <location evidence="9">Cell inner membrane</location>
        <topology evidence="9">Single-pass type II membrane protein</topology>
    </subcellularLocation>
    <subcellularLocation>
        <location evidence="1">Membrane</location>
    </subcellularLocation>
    <text evidence="9">Localizes to the division septum.</text>
</comment>
<keyword evidence="8 9" id="KW-0131">Cell cycle</keyword>
<keyword evidence="3 9" id="KW-0997">Cell inner membrane</keyword>
<evidence type="ECO:0000256" key="9">
    <source>
        <dbReference type="HAMAP-Rule" id="MF_00911"/>
    </source>
</evidence>
<evidence type="ECO:0000313" key="12">
    <source>
        <dbReference type="Proteomes" id="UP000237839"/>
    </source>
</evidence>
<dbReference type="InterPro" id="IPR013685">
    <property type="entry name" value="POTRA_FtsQ_type"/>
</dbReference>
<dbReference type="PANTHER" id="PTHR35851:SF1">
    <property type="entry name" value="CELL DIVISION PROTEIN FTSQ"/>
    <property type="match status" value="1"/>
</dbReference>
<dbReference type="Proteomes" id="UP000237839">
    <property type="component" value="Unassembled WGS sequence"/>
</dbReference>
<dbReference type="InterPro" id="IPR026579">
    <property type="entry name" value="FtsQ"/>
</dbReference>
<dbReference type="InterPro" id="IPR034746">
    <property type="entry name" value="POTRA"/>
</dbReference>
<evidence type="ECO:0000313" key="11">
    <source>
        <dbReference type="EMBL" id="PRC95201.1"/>
    </source>
</evidence>
<dbReference type="AlphaFoldDB" id="A0A2S9H5I5"/>
<keyword evidence="6 9" id="KW-1133">Transmembrane helix</keyword>
<evidence type="ECO:0000256" key="8">
    <source>
        <dbReference type="ARBA" id="ARBA00023306"/>
    </source>
</evidence>
<dbReference type="Pfam" id="PF08478">
    <property type="entry name" value="POTRA_1"/>
    <property type="match status" value="1"/>
</dbReference>